<sequence length="52" mass="5535">MSYAHAPLLTMPCLDCGAPAVILSETRTGRLCPVCAVSEYVHLHPMPLPTAV</sequence>
<dbReference type="AlphaFoldDB" id="A0A1I1H0D7"/>
<dbReference type="Proteomes" id="UP000198832">
    <property type="component" value="Unassembled WGS sequence"/>
</dbReference>
<name>A0A1I1H0D7_9ACTN</name>
<dbReference type="RefSeq" id="WP_175507586.1">
    <property type="nucleotide sequence ID" value="NZ_FOLB01000004.1"/>
</dbReference>
<gene>
    <name evidence="1" type="ORF">SAMN04487968_104134</name>
</gene>
<reference evidence="1 2" key="1">
    <citation type="submission" date="2016-10" db="EMBL/GenBank/DDBJ databases">
        <authorList>
            <person name="de Groot N.N."/>
        </authorList>
    </citation>
    <scope>NUCLEOTIDE SEQUENCE [LARGE SCALE GENOMIC DNA]</scope>
    <source>
        <strain evidence="1 2">CGMCC 1.7056</strain>
    </source>
</reference>
<organism evidence="1 2">
    <name type="scientific">Nocardioides terrae</name>
    <dbReference type="NCBI Taxonomy" id="574651"/>
    <lineage>
        <taxon>Bacteria</taxon>
        <taxon>Bacillati</taxon>
        <taxon>Actinomycetota</taxon>
        <taxon>Actinomycetes</taxon>
        <taxon>Propionibacteriales</taxon>
        <taxon>Nocardioidaceae</taxon>
        <taxon>Nocardioides</taxon>
    </lineage>
</organism>
<protein>
    <submittedName>
        <fullName evidence="1">Uncharacterized protein</fullName>
    </submittedName>
</protein>
<evidence type="ECO:0000313" key="1">
    <source>
        <dbReference type="EMBL" id="SFC17206.1"/>
    </source>
</evidence>
<proteinExistence type="predicted"/>
<dbReference type="STRING" id="574651.SAMN04487968_104134"/>
<keyword evidence="2" id="KW-1185">Reference proteome</keyword>
<evidence type="ECO:0000313" key="2">
    <source>
        <dbReference type="Proteomes" id="UP000198832"/>
    </source>
</evidence>
<accession>A0A1I1H0D7</accession>
<dbReference type="EMBL" id="FOLB01000004">
    <property type="protein sequence ID" value="SFC17206.1"/>
    <property type="molecule type" value="Genomic_DNA"/>
</dbReference>